<reference evidence="3" key="1">
    <citation type="submission" date="2022-12" db="EMBL/GenBank/DDBJ databases">
        <title>Reference genome sequencing for broad-spectrum identification of bacterial and archaeal isolates by mass spectrometry.</title>
        <authorList>
            <person name="Sekiguchi Y."/>
            <person name="Tourlousse D.M."/>
        </authorList>
    </citation>
    <scope>NUCLEOTIDE SEQUENCE</scope>
    <source>
        <strain evidence="3">14</strain>
    </source>
</reference>
<proteinExistence type="inferred from homology"/>
<protein>
    <submittedName>
        <fullName evidence="3">Universal stress protein</fullName>
    </submittedName>
</protein>
<evidence type="ECO:0000259" key="2">
    <source>
        <dbReference type="Pfam" id="PF00582"/>
    </source>
</evidence>
<organism evidence="3 4">
    <name type="scientific">Agromyces rhizosphaerae</name>
    <dbReference type="NCBI Taxonomy" id="88374"/>
    <lineage>
        <taxon>Bacteria</taxon>
        <taxon>Bacillati</taxon>
        <taxon>Actinomycetota</taxon>
        <taxon>Actinomycetes</taxon>
        <taxon>Micrococcales</taxon>
        <taxon>Microbacteriaceae</taxon>
        <taxon>Agromyces</taxon>
    </lineage>
</organism>
<dbReference type="Proteomes" id="UP001144396">
    <property type="component" value="Unassembled WGS sequence"/>
</dbReference>
<dbReference type="InterPro" id="IPR006015">
    <property type="entry name" value="Universal_stress_UspA"/>
</dbReference>
<dbReference type="RefSeq" id="WP_281886128.1">
    <property type="nucleotide sequence ID" value="NZ_BSDP01000001.1"/>
</dbReference>
<dbReference type="AlphaFoldDB" id="A0A9W6FQ14"/>
<evidence type="ECO:0000313" key="4">
    <source>
        <dbReference type="Proteomes" id="UP001144396"/>
    </source>
</evidence>
<evidence type="ECO:0000313" key="3">
    <source>
        <dbReference type="EMBL" id="GLI28604.1"/>
    </source>
</evidence>
<dbReference type="PANTHER" id="PTHR46553">
    <property type="entry name" value="ADENINE NUCLEOTIDE ALPHA HYDROLASES-LIKE SUPERFAMILY PROTEIN"/>
    <property type="match status" value="1"/>
</dbReference>
<dbReference type="EMBL" id="BSDP01000001">
    <property type="protein sequence ID" value="GLI28604.1"/>
    <property type="molecule type" value="Genomic_DNA"/>
</dbReference>
<evidence type="ECO:0000256" key="1">
    <source>
        <dbReference type="ARBA" id="ARBA00008791"/>
    </source>
</evidence>
<dbReference type="Pfam" id="PF00582">
    <property type="entry name" value="Usp"/>
    <property type="match status" value="1"/>
</dbReference>
<comment type="caution">
    <text evidence="3">The sequence shown here is derived from an EMBL/GenBank/DDBJ whole genome shotgun (WGS) entry which is preliminary data.</text>
</comment>
<sequence>MERQRILVGVDGSAPSIEALRYGARLADALDAPLEAVTTWTFPPVMGAYVVDGWTPDEDAQGILDDSIAEAFGDDPPDLARTVLAGPAAGTLIEESRRARMLVLGSRGHGGFAGLLLGSVSAACAAHAHCPVLILHGGESAASAP</sequence>
<dbReference type="InterPro" id="IPR006016">
    <property type="entry name" value="UspA"/>
</dbReference>
<dbReference type="PRINTS" id="PR01438">
    <property type="entry name" value="UNVRSLSTRESS"/>
</dbReference>
<dbReference type="InterPro" id="IPR014729">
    <property type="entry name" value="Rossmann-like_a/b/a_fold"/>
</dbReference>
<dbReference type="PANTHER" id="PTHR46553:SF3">
    <property type="entry name" value="ADENINE NUCLEOTIDE ALPHA HYDROLASES-LIKE SUPERFAMILY PROTEIN"/>
    <property type="match status" value="1"/>
</dbReference>
<keyword evidence="4" id="KW-1185">Reference proteome</keyword>
<accession>A0A9W6FQ14</accession>
<gene>
    <name evidence="3" type="ORF">ARHIZOSPH14_28460</name>
</gene>
<name>A0A9W6FQ14_9MICO</name>
<comment type="similarity">
    <text evidence="1">Belongs to the universal stress protein A family.</text>
</comment>
<dbReference type="Gene3D" id="3.40.50.620">
    <property type="entry name" value="HUPs"/>
    <property type="match status" value="1"/>
</dbReference>
<dbReference type="SUPFAM" id="SSF52402">
    <property type="entry name" value="Adenine nucleotide alpha hydrolases-like"/>
    <property type="match status" value="1"/>
</dbReference>
<feature type="domain" description="UspA" evidence="2">
    <location>
        <begin position="3"/>
        <end position="136"/>
    </location>
</feature>